<dbReference type="EMBL" id="UINC01131211">
    <property type="protein sequence ID" value="SVD12778.1"/>
    <property type="molecule type" value="Genomic_DNA"/>
</dbReference>
<protein>
    <recommendedName>
        <fullName evidence="2">DUF4292 domain-containing protein</fullName>
    </recommendedName>
</protein>
<proteinExistence type="predicted"/>
<evidence type="ECO:0008006" key="2">
    <source>
        <dbReference type="Google" id="ProtNLM"/>
    </source>
</evidence>
<reference evidence="1" key="1">
    <citation type="submission" date="2018-05" db="EMBL/GenBank/DDBJ databases">
        <authorList>
            <person name="Lanie J.A."/>
            <person name="Ng W.-L."/>
            <person name="Kazmierczak K.M."/>
            <person name="Andrzejewski T.M."/>
            <person name="Davidsen T.M."/>
            <person name="Wayne K.J."/>
            <person name="Tettelin H."/>
            <person name="Glass J.I."/>
            <person name="Rusch D."/>
            <person name="Podicherti R."/>
            <person name="Tsui H.-C.T."/>
            <person name="Winkler M.E."/>
        </authorList>
    </citation>
    <scope>NUCLEOTIDE SEQUENCE</scope>
</reference>
<dbReference type="InterPro" id="IPR025634">
    <property type="entry name" value="DUF4292"/>
</dbReference>
<accession>A0A382SUB3</accession>
<evidence type="ECO:0000313" key="1">
    <source>
        <dbReference type="EMBL" id="SVD12778.1"/>
    </source>
</evidence>
<dbReference type="AlphaFoldDB" id="A0A382SUB3"/>
<organism evidence="1">
    <name type="scientific">marine metagenome</name>
    <dbReference type="NCBI Taxonomy" id="408172"/>
    <lineage>
        <taxon>unclassified sequences</taxon>
        <taxon>metagenomes</taxon>
        <taxon>ecological metagenomes</taxon>
    </lineage>
</organism>
<dbReference type="Pfam" id="PF14125">
    <property type="entry name" value="DUF4292"/>
    <property type="match status" value="1"/>
</dbReference>
<name>A0A382SUB3_9ZZZZ</name>
<dbReference type="Gene3D" id="2.50.20.10">
    <property type="entry name" value="Lipoprotein localisation LolA/LolB/LppX"/>
    <property type="match status" value="1"/>
</dbReference>
<sequence length="209" mass="24106">SFVRTTISGKNFRHSFQQTLILRGQESIRLDTYGMFGQALGVFIHNGEETLLYDPGNNRVIQGFEVWDAMERMLGIDMSIIKYIGIFSGNISYIENFILRDTILSRDQKIYYLKGYDPVHRERVDLEIDTGNSLPVKMAVSANGKTDFIVSWDDYRKVDQWDFPHKIIISFPNRGEILKVKYSDPKINEGIPREAFEIVPTKTSITVNE</sequence>
<gene>
    <name evidence="1" type="ORF">METZ01_LOCUS365632</name>
</gene>
<feature type="non-terminal residue" evidence="1">
    <location>
        <position position="1"/>
    </location>
</feature>